<dbReference type="GO" id="GO:0008236">
    <property type="term" value="F:serine-type peptidase activity"/>
    <property type="evidence" value="ECO:0007669"/>
    <property type="project" value="InterPro"/>
</dbReference>
<organism evidence="2 3">
    <name type="scientific">Pontibacter burrus</name>
    <dbReference type="NCBI Taxonomy" id="2704466"/>
    <lineage>
        <taxon>Bacteria</taxon>
        <taxon>Pseudomonadati</taxon>
        <taxon>Bacteroidota</taxon>
        <taxon>Cytophagia</taxon>
        <taxon>Cytophagales</taxon>
        <taxon>Hymenobacteraceae</taxon>
        <taxon>Pontibacter</taxon>
    </lineage>
</organism>
<reference evidence="2 3" key="1">
    <citation type="submission" date="2020-02" db="EMBL/GenBank/DDBJ databases">
        <authorList>
            <person name="Kim M.K."/>
        </authorList>
    </citation>
    <scope>NUCLEOTIDE SEQUENCE [LARGE SCALE GENOMIC DNA]</scope>
    <source>
        <strain evidence="2 3">BT327</strain>
    </source>
</reference>
<evidence type="ECO:0000256" key="1">
    <source>
        <dbReference type="SAM" id="SignalP"/>
    </source>
</evidence>
<dbReference type="Proteomes" id="UP000474777">
    <property type="component" value="Unassembled WGS sequence"/>
</dbReference>
<feature type="signal peptide" evidence="1">
    <location>
        <begin position="1"/>
        <end position="18"/>
    </location>
</feature>
<name>A0A6B3LSG8_9BACT</name>
<dbReference type="GO" id="GO:0052689">
    <property type="term" value="F:carboxylic ester hydrolase activity"/>
    <property type="evidence" value="ECO:0007669"/>
    <property type="project" value="TreeGrafter"/>
</dbReference>
<dbReference type="PANTHER" id="PTHR43265:SF1">
    <property type="entry name" value="ESTERASE ESTD"/>
    <property type="match status" value="1"/>
</dbReference>
<proteinExistence type="predicted"/>
<evidence type="ECO:0000313" key="3">
    <source>
        <dbReference type="Proteomes" id="UP000474777"/>
    </source>
</evidence>
<accession>A0A6B3LSG8</accession>
<keyword evidence="3" id="KW-1185">Reference proteome</keyword>
<dbReference type="AlphaFoldDB" id="A0A6B3LSG8"/>
<protein>
    <recommendedName>
        <fullName evidence="4">Alpha/beta hydrolase</fullName>
    </recommendedName>
</protein>
<dbReference type="GO" id="GO:0006508">
    <property type="term" value="P:proteolysis"/>
    <property type="evidence" value="ECO:0007669"/>
    <property type="project" value="InterPro"/>
</dbReference>
<feature type="chain" id="PRO_5025392720" description="Alpha/beta hydrolase" evidence="1">
    <location>
        <begin position="19"/>
        <end position="344"/>
    </location>
</feature>
<dbReference type="EMBL" id="JAAGWD010000001">
    <property type="protein sequence ID" value="NEM96918.1"/>
    <property type="molecule type" value="Genomic_DNA"/>
</dbReference>
<sequence>MKRLYLLFLLFLFSVLQAAAQTQKPEDFGYRHLQISFLKDPVDILILSKKDEEQKAKPVILFDQGSQARPLILLDTEGKPYRVFPFQTDSLLVNFHLAIISKPFVPLIAYQKDLKNGAYADPKTGIPPAQFYSRDNVDYYVNRAQAVIKHLKKQQWVKKDKLIAAGHSAGSTVAAKLALESKDVTHLIYSGGNPFGRMATMVAQARAYDDSTGTRSEEMFRYWENIVSDPTSVASQGGDAYKTTYDFSIPPIDYLMKFKIPVLISYGTKDYGVTFNDYLWLETIRKGKSNFTFKPYIGVEHNYFGFDKEGKIDYGKFGWDQVANDWNNWLTKEADVHSVKPIVP</sequence>
<dbReference type="PANTHER" id="PTHR43265">
    <property type="entry name" value="ESTERASE ESTD"/>
    <property type="match status" value="1"/>
</dbReference>
<dbReference type="InterPro" id="IPR053145">
    <property type="entry name" value="AB_hydrolase_Est10"/>
</dbReference>
<dbReference type="SUPFAM" id="SSF53474">
    <property type="entry name" value="alpha/beta-Hydrolases"/>
    <property type="match status" value="1"/>
</dbReference>
<dbReference type="InterPro" id="IPR029058">
    <property type="entry name" value="AB_hydrolase_fold"/>
</dbReference>
<gene>
    <name evidence="2" type="ORF">GXP69_04355</name>
</gene>
<evidence type="ECO:0008006" key="4">
    <source>
        <dbReference type="Google" id="ProtNLM"/>
    </source>
</evidence>
<keyword evidence="1" id="KW-0732">Signal</keyword>
<comment type="caution">
    <text evidence="2">The sequence shown here is derived from an EMBL/GenBank/DDBJ whole genome shotgun (WGS) entry which is preliminary data.</text>
</comment>
<evidence type="ECO:0000313" key="2">
    <source>
        <dbReference type="EMBL" id="NEM96918.1"/>
    </source>
</evidence>
<dbReference type="RefSeq" id="WP_163912717.1">
    <property type="nucleotide sequence ID" value="NZ_JAAGWD010000001.1"/>
</dbReference>
<dbReference type="Gene3D" id="3.40.50.1820">
    <property type="entry name" value="alpha/beta hydrolase"/>
    <property type="match status" value="1"/>
</dbReference>